<dbReference type="GO" id="GO:0020037">
    <property type="term" value="F:heme binding"/>
    <property type="evidence" value="ECO:0007669"/>
    <property type="project" value="InterPro"/>
</dbReference>
<accession>A0A1W1CBM6</accession>
<evidence type="ECO:0000313" key="5">
    <source>
        <dbReference type="EMBL" id="SFV63159.1"/>
    </source>
</evidence>
<gene>
    <name evidence="5" type="ORF">MNB_SV-9-354</name>
</gene>
<keyword evidence="3" id="KW-0479">Metal-binding</keyword>
<dbReference type="InterPro" id="IPR012292">
    <property type="entry name" value="Globin/Proto"/>
</dbReference>
<dbReference type="EMBL" id="FPHG01000060">
    <property type="protein sequence ID" value="SFV63159.1"/>
    <property type="molecule type" value="Genomic_DNA"/>
</dbReference>
<dbReference type="InterPro" id="IPR001486">
    <property type="entry name" value="Hemoglobin_trunc"/>
</dbReference>
<keyword evidence="4" id="KW-0408">Iron</keyword>
<name>A0A1W1CBM6_9ZZZZ</name>
<dbReference type="InterPro" id="IPR009050">
    <property type="entry name" value="Globin-like_sf"/>
</dbReference>
<sequence length="146" mass="17168">MNYEITPVEKGEKVEFKNPIKDFYNAIGGEAGMQKLMYSFYDQDEDEFEQVKVKNTKFFVEICGGPKIYNEDTKGMELNEFMVRLHDDFSITEKSRVEWLGTMEEALRELEDIDEALIQNFWDYLENFSKLTVNTFPDGSTYYANV</sequence>
<dbReference type="AlphaFoldDB" id="A0A1W1CBM6"/>
<evidence type="ECO:0000256" key="1">
    <source>
        <dbReference type="ARBA" id="ARBA00022448"/>
    </source>
</evidence>
<organism evidence="5">
    <name type="scientific">hydrothermal vent metagenome</name>
    <dbReference type="NCBI Taxonomy" id="652676"/>
    <lineage>
        <taxon>unclassified sequences</taxon>
        <taxon>metagenomes</taxon>
        <taxon>ecological metagenomes</taxon>
    </lineage>
</organism>
<dbReference type="Gene3D" id="1.10.490.10">
    <property type="entry name" value="Globins"/>
    <property type="match status" value="1"/>
</dbReference>
<dbReference type="GO" id="GO:0046872">
    <property type="term" value="F:metal ion binding"/>
    <property type="evidence" value="ECO:0007669"/>
    <property type="project" value="UniProtKB-KW"/>
</dbReference>
<dbReference type="GO" id="GO:0019825">
    <property type="term" value="F:oxygen binding"/>
    <property type="evidence" value="ECO:0007669"/>
    <property type="project" value="InterPro"/>
</dbReference>
<dbReference type="Pfam" id="PF01152">
    <property type="entry name" value="Bac_globin"/>
    <property type="match status" value="1"/>
</dbReference>
<dbReference type="SUPFAM" id="SSF46458">
    <property type="entry name" value="Globin-like"/>
    <property type="match status" value="1"/>
</dbReference>
<keyword evidence="2" id="KW-0349">Heme</keyword>
<proteinExistence type="predicted"/>
<evidence type="ECO:0000256" key="2">
    <source>
        <dbReference type="ARBA" id="ARBA00022617"/>
    </source>
</evidence>
<keyword evidence="1" id="KW-0813">Transport</keyword>
<evidence type="ECO:0000256" key="3">
    <source>
        <dbReference type="ARBA" id="ARBA00022723"/>
    </source>
</evidence>
<reference evidence="5" key="1">
    <citation type="submission" date="2016-10" db="EMBL/GenBank/DDBJ databases">
        <authorList>
            <person name="de Groot N.N."/>
        </authorList>
    </citation>
    <scope>NUCLEOTIDE SEQUENCE</scope>
</reference>
<protein>
    <submittedName>
        <fullName evidence="5">Hemoglobin-like protein HbO</fullName>
    </submittedName>
</protein>
<evidence type="ECO:0000256" key="4">
    <source>
        <dbReference type="ARBA" id="ARBA00023004"/>
    </source>
</evidence>